<dbReference type="AlphaFoldDB" id="A0A3N1HC14"/>
<evidence type="ECO:0000256" key="2">
    <source>
        <dbReference type="SAM" id="MobiDB-lite"/>
    </source>
</evidence>
<dbReference type="Proteomes" id="UP000268727">
    <property type="component" value="Unassembled WGS sequence"/>
</dbReference>
<dbReference type="GO" id="GO:0003677">
    <property type="term" value="F:DNA binding"/>
    <property type="evidence" value="ECO:0007669"/>
    <property type="project" value="UniProtKB-KW"/>
</dbReference>
<proteinExistence type="predicted"/>
<comment type="caution">
    <text evidence="3">The sequence shown here is derived from an EMBL/GenBank/DDBJ whole genome shotgun (WGS) entry which is preliminary data.</text>
</comment>
<feature type="region of interest" description="Disordered" evidence="2">
    <location>
        <begin position="112"/>
        <end position="180"/>
    </location>
</feature>
<organism evidence="3 4">
    <name type="scientific">Saccharothrix texasensis</name>
    <dbReference type="NCBI Taxonomy" id="103734"/>
    <lineage>
        <taxon>Bacteria</taxon>
        <taxon>Bacillati</taxon>
        <taxon>Actinomycetota</taxon>
        <taxon>Actinomycetes</taxon>
        <taxon>Pseudonocardiales</taxon>
        <taxon>Pseudonocardiaceae</taxon>
        <taxon>Saccharothrix</taxon>
    </lineage>
</organism>
<feature type="compositionally biased region" description="Low complexity" evidence="2">
    <location>
        <begin position="135"/>
        <end position="161"/>
    </location>
</feature>
<feature type="compositionally biased region" description="Acidic residues" evidence="2">
    <location>
        <begin position="171"/>
        <end position="180"/>
    </location>
</feature>
<accession>A0A3N1HC14</accession>
<gene>
    <name evidence="3" type="ORF">EDD40_5450</name>
</gene>
<dbReference type="InterPro" id="IPR036894">
    <property type="entry name" value="YbaB-like_sf"/>
</dbReference>
<protein>
    <submittedName>
        <fullName evidence="3">YbaB/EbfC DNA-binding family protein</fullName>
    </submittedName>
</protein>
<dbReference type="InterPro" id="IPR004401">
    <property type="entry name" value="YbaB/EbfC"/>
</dbReference>
<dbReference type="Pfam" id="PF02575">
    <property type="entry name" value="YbaB_DNA_bd"/>
    <property type="match status" value="1"/>
</dbReference>
<sequence length="180" mass="19187">MDPQQWLDNFEAKLADLQRKSADLQENFENSQATASSPDGAVTITVGPNGGLLNIQLGHRATELGSARLTALIMQTAKVAQKQAAQQVMAAFEPLGEGTEAMRMVSDAIPTDEVDDDERDDYAAPEAEPAPPAPAATHAPTPAPYSGQPQTPYGGQPQTPSRPARPSRPGDDEDDDNQPW</sequence>
<dbReference type="SUPFAM" id="SSF82607">
    <property type="entry name" value="YbaB-like"/>
    <property type="match status" value="1"/>
</dbReference>
<keyword evidence="1" id="KW-0175">Coiled coil</keyword>
<evidence type="ECO:0000313" key="4">
    <source>
        <dbReference type="Proteomes" id="UP000268727"/>
    </source>
</evidence>
<keyword evidence="3" id="KW-0238">DNA-binding</keyword>
<name>A0A3N1HC14_9PSEU</name>
<evidence type="ECO:0000256" key="1">
    <source>
        <dbReference type="SAM" id="Coils"/>
    </source>
</evidence>
<dbReference type="Gene3D" id="3.30.1310.10">
    <property type="entry name" value="Nucleoid-associated protein YbaB-like domain"/>
    <property type="match status" value="1"/>
</dbReference>
<dbReference type="RefSeq" id="WP_123745410.1">
    <property type="nucleotide sequence ID" value="NZ_RJKM01000001.1"/>
</dbReference>
<dbReference type="OrthoDB" id="3695284at2"/>
<dbReference type="EMBL" id="RJKM01000001">
    <property type="protein sequence ID" value="ROP40045.1"/>
    <property type="molecule type" value="Genomic_DNA"/>
</dbReference>
<evidence type="ECO:0000313" key="3">
    <source>
        <dbReference type="EMBL" id="ROP40045.1"/>
    </source>
</evidence>
<keyword evidence="4" id="KW-1185">Reference proteome</keyword>
<feature type="coiled-coil region" evidence="1">
    <location>
        <begin position="7"/>
        <end position="34"/>
    </location>
</feature>
<reference evidence="3 4" key="1">
    <citation type="submission" date="2018-11" db="EMBL/GenBank/DDBJ databases">
        <title>Sequencing the genomes of 1000 actinobacteria strains.</title>
        <authorList>
            <person name="Klenk H.-P."/>
        </authorList>
    </citation>
    <scope>NUCLEOTIDE SEQUENCE [LARGE SCALE GENOMIC DNA]</scope>
    <source>
        <strain evidence="3 4">DSM 44231</strain>
    </source>
</reference>